<dbReference type="Gene3D" id="3.30.70.330">
    <property type="match status" value="1"/>
</dbReference>
<evidence type="ECO:0000313" key="4">
    <source>
        <dbReference type="EMBL" id="CAG9332659.1"/>
    </source>
</evidence>
<sequence length="354" mass="41271">MSSYLGKQPKRKRLKVFESLTDAHDEPVAVTRMLEVSNVPCISTLLAHSRTFGEIQLFDSSRAACGIFRIAYYDIRDAEKAKNELESSYDISYASPGSDSKFSDYIIVPQANFIYHAYLRYGEIMSTEVIGAYIIVRYFDVRASKRTYSEPYEFEEDQFFENEFHDTPLLSSQLDLSISSESTSPSPYFFFGSESSSRESPYDDRKKPRKKPLDEEEKMFFIIRLETLLSGEETRTTVMIKNIPNKYTQQMLLDSIDKHFSKTYDFFYLPIDFKNKCNVGYAFINFLEPVTIVKFYEEYNGKRWERFNSEKICALAYARIQGRQGLIQHFQCSSVMNQDDTKVKPLILQINPQF</sequence>
<dbReference type="Pfam" id="PF04059">
    <property type="entry name" value="RRM_2"/>
    <property type="match status" value="1"/>
</dbReference>
<dbReference type="InterPro" id="IPR007201">
    <property type="entry name" value="Mei2-like_Rrm_C"/>
</dbReference>
<reference evidence="4" key="1">
    <citation type="submission" date="2021-09" db="EMBL/GenBank/DDBJ databases">
        <authorList>
            <consortium name="AG Swart"/>
            <person name="Singh M."/>
            <person name="Singh A."/>
            <person name="Seah K."/>
            <person name="Emmerich C."/>
        </authorList>
    </citation>
    <scope>NUCLEOTIDE SEQUENCE</scope>
    <source>
        <strain evidence="4">ATCC30299</strain>
    </source>
</reference>
<dbReference type="InterPro" id="IPR012677">
    <property type="entry name" value="Nucleotide-bd_a/b_plait_sf"/>
</dbReference>
<keyword evidence="5" id="KW-1185">Reference proteome</keyword>
<dbReference type="PANTHER" id="PTHR23189">
    <property type="entry name" value="RNA RECOGNITION MOTIF-CONTAINING"/>
    <property type="match status" value="1"/>
</dbReference>
<evidence type="ECO:0000256" key="2">
    <source>
        <dbReference type="SAM" id="MobiDB-lite"/>
    </source>
</evidence>
<dbReference type="EMBL" id="CAJZBQ010000055">
    <property type="protein sequence ID" value="CAG9332659.1"/>
    <property type="molecule type" value="Genomic_DNA"/>
</dbReference>
<feature type="domain" description="Mei2-like C-terminal RNA recognition motif" evidence="3">
    <location>
        <begin position="235"/>
        <end position="331"/>
    </location>
</feature>
<gene>
    <name evidence="4" type="ORF">BSTOLATCC_MIC56951</name>
</gene>
<name>A0AAU9JY98_9CILI</name>
<dbReference type="InterPro" id="IPR035979">
    <property type="entry name" value="RBD_domain_sf"/>
</dbReference>
<dbReference type="SUPFAM" id="SSF54928">
    <property type="entry name" value="RNA-binding domain, RBD"/>
    <property type="match status" value="1"/>
</dbReference>
<dbReference type="AlphaFoldDB" id="A0AAU9JY98"/>
<protein>
    <recommendedName>
        <fullName evidence="3">Mei2-like C-terminal RNA recognition motif domain-containing protein</fullName>
    </recommendedName>
</protein>
<dbReference type="CDD" id="cd12531">
    <property type="entry name" value="RRM3_MEI2_like"/>
    <property type="match status" value="1"/>
</dbReference>
<organism evidence="4 5">
    <name type="scientific">Blepharisma stoltei</name>
    <dbReference type="NCBI Taxonomy" id="1481888"/>
    <lineage>
        <taxon>Eukaryota</taxon>
        <taxon>Sar</taxon>
        <taxon>Alveolata</taxon>
        <taxon>Ciliophora</taxon>
        <taxon>Postciliodesmatophora</taxon>
        <taxon>Heterotrichea</taxon>
        <taxon>Heterotrichida</taxon>
        <taxon>Blepharismidae</taxon>
        <taxon>Blepharisma</taxon>
    </lineage>
</organism>
<keyword evidence="1" id="KW-0694">RNA-binding</keyword>
<proteinExistence type="predicted"/>
<feature type="compositionally biased region" description="Basic and acidic residues" evidence="2">
    <location>
        <begin position="196"/>
        <end position="206"/>
    </location>
</feature>
<dbReference type="Proteomes" id="UP001162131">
    <property type="component" value="Unassembled WGS sequence"/>
</dbReference>
<evidence type="ECO:0000313" key="5">
    <source>
        <dbReference type="Proteomes" id="UP001162131"/>
    </source>
</evidence>
<dbReference type="InterPro" id="IPR034454">
    <property type="entry name" value="MEI2-like_RRM3"/>
</dbReference>
<accession>A0AAU9JY98</accession>
<dbReference type="GO" id="GO:0003723">
    <property type="term" value="F:RNA binding"/>
    <property type="evidence" value="ECO:0007669"/>
    <property type="project" value="UniProtKB-KW"/>
</dbReference>
<comment type="caution">
    <text evidence="4">The sequence shown here is derived from an EMBL/GenBank/DDBJ whole genome shotgun (WGS) entry which is preliminary data.</text>
</comment>
<evidence type="ECO:0000259" key="3">
    <source>
        <dbReference type="Pfam" id="PF04059"/>
    </source>
</evidence>
<feature type="region of interest" description="Disordered" evidence="2">
    <location>
        <begin position="189"/>
        <end position="211"/>
    </location>
</feature>
<evidence type="ECO:0000256" key="1">
    <source>
        <dbReference type="ARBA" id="ARBA00022884"/>
    </source>
</evidence>